<organism evidence="2 3">
    <name type="scientific">Alectoria fallacina</name>
    <dbReference type="NCBI Taxonomy" id="1903189"/>
    <lineage>
        <taxon>Eukaryota</taxon>
        <taxon>Fungi</taxon>
        <taxon>Dikarya</taxon>
        <taxon>Ascomycota</taxon>
        <taxon>Pezizomycotina</taxon>
        <taxon>Lecanoromycetes</taxon>
        <taxon>OSLEUM clade</taxon>
        <taxon>Lecanoromycetidae</taxon>
        <taxon>Lecanorales</taxon>
        <taxon>Lecanorineae</taxon>
        <taxon>Parmeliaceae</taxon>
        <taxon>Alectoria</taxon>
    </lineage>
</organism>
<protein>
    <submittedName>
        <fullName evidence="2">Uncharacterized protein</fullName>
    </submittedName>
</protein>
<feature type="region of interest" description="Disordered" evidence="1">
    <location>
        <begin position="1"/>
        <end position="119"/>
    </location>
</feature>
<keyword evidence="3" id="KW-1185">Reference proteome</keyword>
<dbReference type="InterPro" id="IPR012808">
    <property type="entry name" value="CHP02453"/>
</dbReference>
<name>A0A8H3J0S9_9LECA</name>
<dbReference type="PANTHER" id="PTHR36452:SF1">
    <property type="entry name" value="DUF2461 DOMAIN-CONTAINING PROTEIN"/>
    <property type="match status" value="1"/>
</dbReference>
<accession>A0A8H3J0S9</accession>
<dbReference type="EMBL" id="CAJPDR010000517">
    <property type="protein sequence ID" value="CAF9938592.1"/>
    <property type="molecule type" value="Genomic_DNA"/>
</dbReference>
<comment type="caution">
    <text evidence="2">The sequence shown here is derived from an EMBL/GenBank/DDBJ whole genome shotgun (WGS) entry which is preliminary data.</text>
</comment>
<feature type="region of interest" description="Disordered" evidence="1">
    <location>
        <begin position="399"/>
        <end position="437"/>
    </location>
</feature>
<gene>
    <name evidence="2" type="ORF">ALECFALPRED_007741</name>
</gene>
<dbReference type="AlphaFoldDB" id="A0A8H3J0S9"/>
<dbReference type="PANTHER" id="PTHR36452">
    <property type="entry name" value="CHROMOSOME 12, WHOLE GENOME SHOTGUN SEQUENCE"/>
    <property type="match status" value="1"/>
</dbReference>
<sequence length="437" mass="48683">MPQRRSHFPNASSSSTPLKRASESTTPSRQSKRIKSSPITSSKTTPKKSPYFEHPDSTDPESESEIEKEASGYEDEDESASLMSSPPESEVEEEEDGDASEDDAPKKRKRGRPAKSNGNVIVASAGKKGQELWRPGAKIDAAPGEAVFIKLPKARDAGKVPYTDNTIHPNTMLFLKDLRANNDREWLKMHDADYRQSKKDFDCFVECLTEKVMEKDETIPELPPKDLTFRIYRDIRFSPDPTPYKTHFSAAWSRTGRKGPYAGYYVQVQPNGSFVGAGVWHPEAPPLALMRDDVDLKSHKVKAVLTAPELRKEFFGGIPSDEKKAVKAFVGMNTENMLKTKPKGYEKDNPNIDLLKLRNYTIGKKLKDEEVLGPGGLSRIVELIGILKPFVLYLNGVVMPDEEPSSEDEDEEGGEEGEEEAGEEAGEEEEGEGEEDE</sequence>
<feature type="compositionally biased region" description="Acidic residues" evidence="1">
    <location>
        <begin position="89"/>
        <end position="102"/>
    </location>
</feature>
<reference evidence="2" key="1">
    <citation type="submission" date="2021-03" db="EMBL/GenBank/DDBJ databases">
        <authorList>
            <person name="Tagirdzhanova G."/>
        </authorList>
    </citation>
    <scope>NUCLEOTIDE SEQUENCE</scope>
</reference>
<dbReference type="Pfam" id="PF09365">
    <property type="entry name" value="DUF2461"/>
    <property type="match status" value="1"/>
</dbReference>
<feature type="compositionally biased region" description="Polar residues" evidence="1">
    <location>
        <begin position="9"/>
        <end position="29"/>
    </location>
</feature>
<dbReference type="NCBIfam" id="TIGR02453">
    <property type="entry name" value="TIGR02453 family protein"/>
    <property type="match status" value="1"/>
</dbReference>
<evidence type="ECO:0000313" key="2">
    <source>
        <dbReference type="EMBL" id="CAF9938592.1"/>
    </source>
</evidence>
<dbReference type="OrthoDB" id="2537769at2759"/>
<evidence type="ECO:0000256" key="1">
    <source>
        <dbReference type="SAM" id="MobiDB-lite"/>
    </source>
</evidence>
<feature type="compositionally biased region" description="Low complexity" evidence="1">
    <location>
        <begin position="36"/>
        <end position="49"/>
    </location>
</feature>
<evidence type="ECO:0000313" key="3">
    <source>
        <dbReference type="Proteomes" id="UP000664203"/>
    </source>
</evidence>
<feature type="compositionally biased region" description="Acidic residues" evidence="1">
    <location>
        <begin position="400"/>
        <end position="437"/>
    </location>
</feature>
<proteinExistence type="predicted"/>
<dbReference type="Proteomes" id="UP000664203">
    <property type="component" value="Unassembled WGS sequence"/>
</dbReference>